<reference evidence="2" key="2">
    <citation type="submission" date="2025-09" db="UniProtKB">
        <authorList>
            <consortium name="Ensembl"/>
        </authorList>
    </citation>
    <scope>IDENTIFICATION</scope>
</reference>
<accession>A0A8C5L840</accession>
<evidence type="ECO:0000256" key="1">
    <source>
        <dbReference type="SAM" id="MobiDB-lite"/>
    </source>
</evidence>
<evidence type="ECO:0000313" key="2">
    <source>
        <dbReference type="Ensembl" id="ENSJJAP00000019185.1"/>
    </source>
</evidence>
<keyword evidence="3" id="KW-1185">Reference proteome</keyword>
<dbReference type="GeneTree" id="ENSGT00390000001214"/>
<dbReference type="Ensembl" id="ENSJJAT00000025721.1">
    <property type="protein sequence ID" value="ENSJJAP00000019185.1"/>
    <property type="gene ID" value="ENSJJAG00000020219.1"/>
</dbReference>
<sequence>MRTAAQASHPDSQPETQHPVRKNEAVWSSQPPGAQREANRKHPPSILRSSLKERGCQGTEPQKASRHVRFREPLEVAVHYIAGKDTTTVKVSRQLPSRGGSLLQPTPRGGSLLLRLSVCVLLGMVLGFYCGQAKPITMALEDLRAWLLVPMLRLWHVVLACWHC</sequence>
<dbReference type="AlphaFoldDB" id="A0A8C5L840"/>
<dbReference type="GO" id="GO:0005886">
    <property type="term" value="C:plasma membrane"/>
    <property type="evidence" value="ECO:0007669"/>
    <property type="project" value="TreeGrafter"/>
</dbReference>
<dbReference type="Proteomes" id="UP000694385">
    <property type="component" value="Unassembled WGS sequence"/>
</dbReference>
<reference evidence="2" key="1">
    <citation type="submission" date="2025-08" db="UniProtKB">
        <authorList>
            <consortium name="Ensembl"/>
        </authorList>
    </citation>
    <scope>IDENTIFICATION</scope>
</reference>
<feature type="compositionally biased region" description="Polar residues" evidence="1">
    <location>
        <begin position="1"/>
        <end position="16"/>
    </location>
</feature>
<protein>
    <submittedName>
        <fullName evidence="2">RIKEN cDNA A530016L24 gene</fullName>
    </submittedName>
</protein>
<gene>
    <name evidence="2" type="primary">C7H14orf180</name>
</gene>
<dbReference type="OMA" id="LACWHCL"/>
<dbReference type="InterPro" id="IPR028114">
    <property type="entry name" value="DUF4658"/>
</dbReference>
<dbReference type="PANTHER" id="PTHR36868">
    <property type="entry name" value="NUTRITIONALLY-REGULATED ADIPOSE AND CARDIAC ENRICHED PROTEIN HOMOLOG"/>
    <property type="match status" value="1"/>
</dbReference>
<feature type="region of interest" description="Disordered" evidence="1">
    <location>
        <begin position="1"/>
        <end position="66"/>
    </location>
</feature>
<dbReference type="Pfam" id="PF15555">
    <property type="entry name" value="DUF4658"/>
    <property type="match status" value="1"/>
</dbReference>
<dbReference type="PANTHER" id="PTHR36868:SF1">
    <property type="entry name" value="NUTRITIONALLY-REGULATED ADIPOSE AND CARDIAC ENRICHED PROTEIN HOMOLOG"/>
    <property type="match status" value="1"/>
</dbReference>
<organism evidence="2 3">
    <name type="scientific">Jaculus jaculus</name>
    <name type="common">Lesser Egyptian jerboa</name>
    <dbReference type="NCBI Taxonomy" id="51337"/>
    <lineage>
        <taxon>Eukaryota</taxon>
        <taxon>Metazoa</taxon>
        <taxon>Chordata</taxon>
        <taxon>Craniata</taxon>
        <taxon>Vertebrata</taxon>
        <taxon>Euteleostomi</taxon>
        <taxon>Mammalia</taxon>
        <taxon>Eutheria</taxon>
        <taxon>Euarchontoglires</taxon>
        <taxon>Glires</taxon>
        <taxon>Rodentia</taxon>
        <taxon>Myomorpha</taxon>
        <taxon>Dipodoidea</taxon>
        <taxon>Dipodidae</taxon>
        <taxon>Dipodinae</taxon>
        <taxon>Jaculus</taxon>
    </lineage>
</organism>
<proteinExistence type="predicted"/>
<evidence type="ECO:0000313" key="3">
    <source>
        <dbReference type="Proteomes" id="UP000694385"/>
    </source>
</evidence>
<name>A0A8C5L840_JACJA</name>